<name>A0A8H2JFG1_MYCMU</name>
<evidence type="ECO:0000313" key="1">
    <source>
        <dbReference type="EMBL" id="TLH54831.1"/>
    </source>
</evidence>
<comment type="caution">
    <text evidence="1">The sequence shown here is derived from an EMBL/GenBank/DDBJ whole genome shotgun (WGS) entry which is preliminary data.</text>
</comment>
<dbReference type="AlphaFoldDB" id="A0A8H2JFG1"/>
<accession>A0A8H2JFG1</accession>
<reference evidence="1" key="1">
    <citation type="submission" date="2018-01" db="EMBL/GenBank/DDBJ databases">
        <title>Comparative genomics of Mycobacterium mucogenicum and Mycobacterium neoaurum clade members emphasizing tRNA and non-coding RNA.</title>
        <authorList>
            <person name="Behra P.R.K."/>
            <person name="Pettersson B.M.F."/>
            <person name="Das S."/>
            <person name="Dasgupta S."/>
            <person name="Kirsebom L.A."/>
        </authorList>
    </citation>
    <scope>NUCLEOTIDE SEQUENCE</scope>
    <source>
        <strain evidence="1">DSM 44124</strain>
    </source>
</reference>
<dbReference type="EMBL" id="POTL01000001">
    <property type="protein sequence ID" value="TLH54831.1"/>
    <property type="molecule type" value="Genomic_DNA"/>
</dbReference>
<sequence length="110" mass="10915">MTVGALGAPVVAVMVWVGGLGGSQTCSPAETGRLVVSTTPYTGRSSIFDPDAAVEDVADVAGELVALVVVLPDLLVLVGFSSSLPPQAASSATADSTAAHRMIVPLIAVP</sequence>
<protein>
    <submittedName>
        <fullName evidence="1">Uncharacterized protein</fullName>
    </submittedName>
</protein>
<gene>
    <name evidence="1" type="ORF">C1S78_22835</name>
</gene>
<organism evidence="1">
    <name type="scientific">Mycolicibacterium mucogenicum DSM 44124</name>
    <dbReference type="NCBI Taxonomy" id="1226753"/>
    <lineage>
        <taxon>Bacteria</taxon>
        <taxon>Bacillati</taxon>
        <taxon>Actinomycetota</taxon>
        <taxon>Actinomycetes</taxon>
        <taxon>Mycobacteriales</taxon>
        <taxon>Mycobacteriaceae</taxon>
        <taxon>Mycolicibacterium</taxon>
    </lineage>
</organism>
<proteinExistence type="predicted"/>